<comment type="function">
    <text evidence="8">This protein is part of the stalk that links CF(0) to CF(1). It either transmits conformational changes from CF(0) to CF(1) or is implicated in proton conduction.</text>
</comment>
<sequence>MQVRGASADALAALTGELEARLQGGTDAARVGGDLFQVSQLLRGEPGLRRIATDASLEAGPKQELVRQILAGKVDQVALDLVASAVGRRWTASRDLADTVERLSEVATVRTAGDDASRLSDELFEFEQVVAQNPALRDALSDTSRSIDDKTVLVRSLLEGKALEATVTLVQQSLAGTYRTVGAALQSYQKVAAEVAGKSAATVRVAHTLSAADRQRLADVLSAQYGRAIHLNVVVDPSVVGGVRVEIGDDVIDGTVAGRLDDARRKLVS</sequence>
<comment type="similarity">
    <text evidence="8">Belongs to the ATPase delta chain family.</text>
</comment>
<dbReference type="PROSITE" id="PS00389">
    <property type="entry name" value="ATPASE_DELTA"/>
    <property type="match status" value="1"/>
</dbReference>
<dbReference type="InterPro" id="IPR020781">
    <property type="entry name" value="ATPase_OSCP/d_CS"/>
</dbReference>
<evidence type="ECO:0000256" key="6">
    <source>
        <dbReference type="ARBA" id="ARBA00023196"/>
    </source>
</evidence>
<dbReference type="Proteomes" id="UP001501581">
    <property type="component" value="Unassembled WGS sequence"/>
</dbReference>
<comment type="subcellular location">
    <subcellularLocation>
        <location evidence="8">Cell membrane</location>
        <topology evidence="8">Peripheral membrane protein</topology>
    </subcellularLocation>
    <subcellularLocation>
        <location evidence="1">Membrane</location>
    </subcellularLocation>
</comment>
<evidence type="ECO:0000256" key="1">
    <source>
        <dbReference type="ARBA" id="ARBA00004370"/>
    </source>
</evidence>
<evidence type="ECO:0000313" key="10">
    <source>
        <dbReference type="Proteomes" id="UP001501581"/>
    </source>
</evidence>
<keyword evidence="2 8" id="KW-0813">Transport</keyword>
<evidence type="ECO:0000256" key="3">
    <source>
        <dbReference type="ARBA" id="ARBA00022781"/>
    </source>
</evidence>
<dbReference type="InterPro" id="IPR000711">
    <property type="entry name" value="ATPase_OSCP/dsu"/>
</dbReference>
<dbReference type="Pfam" id="PF00213">
    <property type="entry name" value="OSCP"/>
    <property type="match status" value="1"/>
</dbReference>
<keyword evidence="4 8" id="KW-0406">Ion transport</keyword>
<dbReference type="EMBL" id="BAAALG010000001">
    <property type="protein sequence ID" value="GAA1090267.1"/>
    <property type="molecule type" value="Genomic_DNA"/>
</dbReference>
<keyword evidence="5 8" id="KW-0472">Membrane</keyword>
<dbReference type="NCBIfam" id="NF009967">
    <property type="entry name" value="PRK13430.1"/>
    <property type="match status" value="1"/>
</dbReference>
<keyword evidence="6 8" id="KW-0139">CF(1)</keyword>
<accession>A0ABN1TKV9</accession>
<organism evidence="9 10">
    <name type="scientific">Nocardioides dubius</name>
    <dbReference type="NCBI Taxonomy" id="317019"/>
    <lineage>
        <taxon>Bacteria</taxon>
        <taxon>Bacillati</taxon>
        <taxon>Actinomycetota</taxon>
        <taxon>Actinomycetes</taxon>
        <taxon>Propionibacteriales</taxon>
        <taxon>Nocardioidaceae</taxon>
        <taxon>Nocardioides</taxon>
    </lineage>
</organism>
<dbReference type="PANTHER" id="PTHR11910">
    <property type="entry name" value="ATP SYNTHASE DELTA CHAIN"/>
    <property type="match status" value="1"/>
</dbReference>
<evidence type="ECO:0000256" key="7">
    <source>
        <dbReference type="ARBA" id="ARBA00023310"/>
    </source>
</evidence>
<name>A0ABN1TKV9_9ACTN</name>
<dbReference type="PRINTS" id="PR00125">
    <property type="entry name" value="ATPASEDELTA"/>
</dbReference>
<keyword evidence="8" id="KW-1003">Cell membrane</keyword>
<keyword evidence="10" id="KW-1185">Reference proteome</keyword>
<reference evidence="9 10" key="1">
    <citation type="journal article" date="2019" name="Int. J. Syst. Evol. Microbiol.">
        <title>The Global Catalogue of Microorganisms (GCM) 10K type strain sequencing project: providing services to taxonomists for standard genome sequencing and annotation.</title>
        <authorList>
            <consortium name="The Broad Institute Genomics Platform"/>
            <consortium name="The Broad Institute Genome Sequencing Center for Infectious Disease"/>
            <person name="Wu L."/>
            <person name="Ma J."/>
        </authorList>
    </citation>
    <scope>NUCLEOTIDE SEQUENCE [LARGE SCALE GENOMIC DNA]</scope>
    <source>
        <strain evidence="9 10">JCM 13008</strain>
    </source>
</reference>
<protein>
    <recommendedName>
        <fullName evidence="8">ATP synthase subunit delta</fullName>
    </recommendedName>
    <alternativeName>
        <fullName evidence="8">ATP synthase F(1) sector subunit delta</fullName>
    </alternativeName>
    <alternativeName>
        <fullName evidence="8">F-type ATPase subunit delta</fullName>
        <shortName evidence="8">F-ATPase subunit delta</shortName>
    </alternativeName>
</protein>
<evidence type="ECO:0000313" key="9">
    <source>
        <dbReference type="EMBL" id="GAA1090267.1"/>
    </source>
</evidence>
<comment type="function">
    <text evidence="8">F(1)F(0) ATP synthase produces ATP from ADP in the presence of a proton or sodium gradient. F-type ATPases consist of two structural domains, F(1) containing the extramembraneous catalytic core and F(0) containing the membrane proton channel, linked together by a central stalk and a peripheral stalk. During catalysis, ATP synthesis in the catalytic domain of F(1) is coupled via a rotary mechanism of the central stalk subunits to proton translocation.</text>
</comment>
<comment type="caution">
    <text evidence="9">The sequence shown here is derived from an EMBL/GenBank/DDBJ whole genome shotgun (WGS) entry which is preliminary data.</text>
</comment>
<evidence type="ECO:0000256" key="4">
    <source>
        <dbReference type="ARBA" id="ARBA00023065"/>
    </source>
</evidence>
<evidence type="ECO:0000256" key="5">
    <source>
        <dbReference type="ARBA" id="ARBA00023136"/>
    </source>
</evidence>
<dbReference type="HAMAP" id="MF_01416">
    <property type="entry name" value="ATP_synth_delta_bact"/>
    <property type="match status" value="1"/>
</dbReference>
<gene>
    <name evidence="8" type="primary">atpH</name>
    <name evidence="9" type="ORF">GCM10009668_00970</name>
</gene>
<evidence type="ECO:0000256" key="2">
    <source>
        <dbReference type="ARBA" id="ARBA00022448"/>
    </source>
</evidence>
<keyword evidence="3 8" id="KW-0375">Hydrogen ion transport</keyword>
<dbReference type="RefSeq" id="WP_343990090.1">
    <property type="nucleotide sequence ID" value="NZ_BAAALG010000001.1"/>
</dbReference>
<proteinExistence type="inferred from homology"/>
<keyword evidence="7 8" id="KW-0066">ATP synthesis</keyword>
<evidence type="ECO:0000256" key="8">
    <source>
        <dbReference type="HAMAP-Rule" id="MF_01416"/>
    </source>
</evidence>